<accession>V6L639</accession>
<gene>
    <name evidence="1" type="ORF">M878_00790</name>
</gene>
<dbReference type="HOGENOM" id="CLU_3066813_0_0_11"/>
<evidence type="ECO:0000313" key="2">
    <source>
        <dbReference type="Proteomes" id="UP000017984"/>
    </source>
</evidence>
<dbReference type="EMBL" id="AWQX01000006">
    <property type="protein sequence ID" value="EST36664.1"/>
    <property type="molecule type" value="Genomic_DNA"/>
</dbReference>
<dbReference type="STRING" id="1352936.M878_00790"/>
<evidence type="ECO:0000313" key="1">
    <source>
        <dbReference type="EMBL" id="EST36664.1"/>
    </source>
</evidence>
<proteinExistence type="predicted"/>
<reference evidence="1 2" key="1">
    <citation type="journal article" date="2014" name="Genome Announc.">
        <title>Draft Genome Sequence of Streptomyces roseochromogenes subsp. oscitans DS 12.976, Producer of the Aminocoumarin Antibiotic Clorobiocin.</title>
        <authorList>
            <person name="Ruckert C."/>
            <person name="Kalinowski J."/>
            <person name="Heide L."/>
            <person name="Apel A.K."/>
        </authorList>
    </citation>
    <scope>NUCLEOTIDE SEQUENCE [LARGE SCALE GENOMIC DNA]</scope>
    <source>
        <strain evidence="1 2">DS 12.976</strain>
    </source>
</reference>
<organism evidence="1 2">
    <name type="scientific">Streptomyces roseochromogenus subsp. oscitans DS 12.976</name>
    <dbReference type="NCBI Taxonomy" id="1352936"/>
    <lineage>
        <taxon>Bacteria</taxon>
        <taxon>Bacillati</taxon>
        <taxon>Actinomycetota</taxon>
        <taxon>Actinomycetes</taxon>
        <taxon>Kitasatosporales</taxon>
        <taxon>Streptomycetaceae</taxon>
        <taxon>Streptomyces</taxon>
    </lineage>
</organism>
<dbReference type="AlphaFoldDB" id="V6L639"/>
<name>V6L639_STRRC</name>
<comment type="caution">
    <text evidence="1">The sequence shown here is derived from an EMBL/GenBank/DDBJ whole genome shotgun (WGS) entry which is preliminary data.</text>
</comment>
<dbReference type="Proteomes" id="UP000017984">
    <property type="component" value="Chromosome"/>
</dbReference>
<protein>
    <submittedName>
        <fullName evidence="1">Uncharacterized protein</fullName>
    </submittedName>
</protein>
<sequence length="53" mass="6015">MRVWVPLDSFRCEWVSYTLSLTQTDTPSTASDMLTTPAKSSLMKWSMGMPVSR</sequence>
<keyword evidence="2" id="KW-1185">Reference proteome</keyword>